<dbReference type="AntiFam" id="ANF00142">
    <property type="entry name" value="Shadow ORF (opposite yadG)"/>
</dbReference>
<reference evidence="2 3" key="1">
    <citation type="journal article" date="2007" name="Nat. Biotechnol.">
        <title>Complete genome sequence of the erythromycin-producing bacterium Saccharopolyspora erythraea NRRL23338.</title>
        <authorList>
            <person name="Oliynyk M."/>
            <person name="Samborskyy M."/>
            <person name="Lester J.B."/>
            <person name="Mironenko T."/>
            <person name="Scott N."/>
            <person name="Dickens S."/>
            <person name="Haydock S.F."/>
            <person name="Leadlay P.F."/>
        </authorList>
    </citation>
    <scope>NUCLEOTIDE SEQUENCE [LARGE SCALE GENOMIC DNA]</scope>
    <source>
        <strain evidence="3">ATCC 11635 / DSM 40517 / JCM 4748 / NBRC 13426 / NCIMB 8594 / NRRL 2338</strain>
    </source>
</reference>
<proteinExistence type="predicted"/>
<evidence type="ECO:0000313" key="3">
    <source>
        <dbReference type="Proteomes" id="UP000006728"/>
    </source>
</evidence>
<evidence type="ECO:0000313" key="2">
    <source>
        <dbReference type="EMBL" id="CAM02959.1"/>
    </source>
</evidence>
<feature type="region of interest" description="Disordered" evidence="1">
    <location>
        <begin position="209"/>
        <end position="242"/>
    </location>
</feature>
<evidence type="ECO:0000256" key="1">
    <source>
        <dbReference type="SAM" id="MobiDB-lite"/>
    </source>
</evidence>
<organism evidence="2 3">
    <name type="scientific">Saccharopolyspora erythraea (strain ATCC 11635 / DSM 40517 / JCM 4748 / NBRC 13426 / NCIMB 8594 / NRRL 2338)</name>
    <dbReference type="NCBI Taxonomy" id="405948"/>
    <lineage>
        <taxon>Bacteria</taxon>
        <taxon>Bacillati</taxon>
        <taxon>Actinomycetota</taxon>
        <taxon>Actinomycetes</taxon>
        <taxon>Pseudonocardiales</taxon>
        <taxon>Pseudonocardiaceae</taxon>
        <taxon>Saccharopolyspora</taxon>
    </lineage>
</organism>
<dbReference type="KEGG" id="sen:SACE_3685"/>
<keyword evidence="3" id="KW-1185">Reference proteome</keyword>
<dbReference type="Proteomes" id="UP000006728">
    <property type="component" value="Chromosome"/>
</dbReference>
<gene>
    <name evidence="2" type="ordered locus">SACE_3685</name>
</gene>
<accession>A4FFY4</accession>
<sequence>MAGQHDHARQCAQVVLQESDRRFVEVVGRFVQQQRAGTTQQQHRQAQPRPLPAGELADAPVAGQAAQAEAVEDDFGAVVGVPQVVVVGPLQHLAVVGQQGGVVGVPGQGFGELGQACFGGADVGQGLVEHPGERGPVGERRFLVQEPEIRGAGDLADVGVLAAGQQPQERGLARAVLPDQAEALAGGGGQRDAVEDAAVAVGLDEIACEQSGNRTSPTEESGNGARRALRGARNAESARGPRTRAVVMSVLHSGAEYSHRVREEVHRFFLRIHMVRG</sequence>
<dbReference type="HOGENOM" id="CLU_1004328_0_0_11"/>
<feature type="compositionally biased region" description="Low complexity" evidence="1">
    <location>
        <begin position="35"/>
        <end position="48"/>
    </location>
</feature>
<protein>
    <submittedName>
        <fullName evidence="2">Uncharacterized protein</fullName>
    </submittedName>
</protein>
<name>A4FFY4_SACEN</name>
<dbReference type="AlphaFoldDB" id="A4FFY4"/>
<dbReference type="STRING" id="405948.SACE_3685"/>
<feature type="compositionally biased region" description="Polar residues" evidence="1">
    <location>
        <begin position="210"/>
        <end position="221"/>
    </location>
</feature>
<feature type="region of interest" description="Disordered" evidence="1">
    <location>
        <begin position="35"/>
        <end position="55"/>
    </location>
</feature>
<feature type="compositionally biased region" description="Low complexity" evidence="1">
    <location>
        <begin position="222"/>
        <end position="235"/>
    </location>
</feature>
<dbReference type="EMBL" id="AM420293">
    <property type="protein sequence ID" value="CAM02959.1"/>
    <property type="molecule type" value="Genomic_DNA"/>
</dbReference>